<evidence type="ECO:0000256" key="4">
    <source>
        <dbReference type="SAM" id="MobiDB-lite"/>
    </source>
</evidence>
<feature type="region of interest" description="Disordered" evidence="4">
    <location>
        <begin position="235"/>
        <end position="254"/>
    </location>
</feature>
<feature type="compositionally biased region" description="Polar residues" evidence="4">
    <location>
        <begin position="643"/>
        <end position="664"/>
    </location>
</feature>
<dbReference type="Pfam" id="PF09738">
    <property type="entry name" value="LRRFIP"/>
    <property type="match status" value="1"/>
</dbReference>
<evidence type="ECO:0000313" key="6">
    <source>
        <dbReference type="Proteomes" id="UP000527355"/>
    </source>
</evidence>
<organism evidence="5 6">
    <name type="scientific">Myotis myotis</name>
    <name type="common">Greater mouse-eared bat</name>
    <name type="synonym">Vespertilio myotis</name>
    <dbReference type="NCBI Taxonomy" id="51298"/>
    <lineage>
        <taxon>Eukaryota</taxon>
        <taxon>Metazoa</taxon>
        <taxon>Chordata</taxon>
        <taxon>Craniata</taxon>
        <taxon>Vertebrata</taxon>
        <taxon>Euteleostomi</taxon>
        <taxon>Mammalia</taxon>
        <taxon>Eutheria</taxon>
        <taxon>Laurasiatheria</taxon>
        <taxon>Chiroptera</taxon>
        <taxon>Yangochiroptera</taxon>
        <taxon>Vespertilionidae</taxon>
        <taxon>Myotis</taxon>
    </lineage>
</organism>
<feature type="compositionally biased region" description="Basic and acidic residues" evidence="4">
    <location>
        <begin position="679"/>
        <end position="697"/>
    </location>
</feature>
<dbReference type="PANTHER" id="PTHR19212">
    <property type="entry name" value="LEUCINE RICH REPEAT IN FLII INTERACTING PROTEIN"/>
    <property type="match status" value="1"/>
</dbReference>
<dbReference type="EMBL" id="JABWUV010000008">
    <property type="protein sequence ID" value="KAF6337019.1"/>
    <property type="molecule type" value="Genomic_DNA"/>
</dbReference>
<dbReference type="GO" id="GO:0000978">
    <property type="term" value="F:RNA polymerase II cis-regulatory region sequence-specific DNA binding"/>
    <property type="evidence" value="ECO:0007669"/>
    <property type="project" value="TreeGrafter"/>
</dbReference>
<feature type="coiled-coil region" evidence="3">
    <location>
        <begin position="133"/>
        <end position="202"/>
    </location>
</feature>
<feature type="compositionally biased region" description="Basic and acidic residues" evidence="4">
    <location>
        <begin position="631"/>
        <end position="642"/>
    </location>
</feature>
<evidence type="ECO:0000256" key="2">
    <source>
        <dbReference type="ARBA" id="ARBA00023054"/>
    </source>
</evidence>
<feature type="compositionally biased region" description="Polar residues" evidence="4">
    <location>
        <begin position="235"/>
        <end position="247"/>
    </location>
</feature>
<name>A0A7J7WI14_MYOMY</name>
<feature type="compositionally biased region" description="Basic and acidic residues" evidence="4">
    <location>
        <begin position="610"/>
        <end position="619"/>
    </location>
</feature>
<dbReference type="Gene3D" id="1.20.5.4090">
    <property type="match status" value="1"/>
</dbReference>
<evidence type="ECO:0000313" key="5">
    <source>
        <dbReference type="EMBL" id="KAF6337019.1"/>
    </source>
</evidence>
<feature type="compositionally biased region" description="Basic and acidic residues" evidence="4">
    <location>
        <begin position="405"/>
        <end position="420"/>
    </location>
</feature>
<feature type="compositionally biased region" description="Basic and acidic residues" evidence="4">
    <location>
        <begin position="357"/>
        <end position="366"/>
    </location>
</feature>
<feature type="compositionally biased region" description="Basic and acidic residues" evidence="4">
    <location>
        <begin position="794"/>
        <end position="826"/>
    </location>
</feature>
<reference evidence="5 6" key="1">
    <citation type="journal article" date="2020" name="Nature">
        <title>Six reference-quality genomes reveal evolution of bat adaptations.</title>
        <authorList>
            <person name="Jebb D."/>
            <person name="Huang Z."/>
            <person name="Pippel M."/>
            <person name="Hughes G.M."/>
            <person name="Lavrichenko K."/>
            <person name="Devanna P."/>
            <person name="Winkler S."/>
            <person name="Jermiin L.S."/>
            <person name="Skirmuntt E.C."/>
            <person name="Katzourakis A."/>
            <person name="Burkitt-Gray L."/>
            <person name="Ray D.A."/>
            <person name="Sullivan K.A.M."/>
            <person name="Roscito J.G."/>
            <person name="Kirilenko B.M."/>
            <person name="Davalos L.M."/>
            <person name="Corthals A.P."/>
            <person name="Power M.L."/>
            <person name="Jones G."/>
            <person name="Ransome R.D."/>
            <person name="Dechmann D.K.N."/>
            <person name="Locatelli A.G."/>
            <person name="Puechmaille S.J."/>
            <person name="Fedrigo O."/>
            <person name="Jarvis E.D."/>
            <person name="Hiller M."/>
            <person name="Vernes S.C."/>
            <person name="Myers E.W."/>
            <person name="Teeling E.C."/>
        </authorList>
    </citation>
    <scope>NUCLEOTIDE SEQUENCE [LARGE SCALE GENOMIC DNA]</scope>
    <source>
        <strain evidence="5">MMyoMyo1</strain>
        <tissue evidence="5">Flight muscle</tissue>
    </source>
</reference>
<sequence>MTNPAATQNKEIDCLSPEAQRLAEARLAAKRAARAEAREIRMKELERQQKEEDSERCSRRSRRNTSASDEDERVSVGSRGSLRVEERPEKDFTEKGSRNLPGLSAATLASLGGTSSRRGSGDTSISIDTEASIREIKDSLAEVEEKYKKAMVSNAQLDNEKMNYMYQVDTLKDTLLELEEQLAESRRQYEEKSKEFEREKHTHSLLQFQFAQVKAALQQREEMLEKHGIILNSETATNGETSDTLNSVGYPGPTKMTKEELNALKATGDGTLGKATAVEVKNEIVENVGKREILQNTEQEQHKEDPVEDCVDTEVLPPGGSAEDRKTSEDSAPSLGTLATNEGQVRSPVLESTSFLEHAEQVESRELTSTPDARTGAPLEQAKSSSEPAGETPGPATGQGSRNAVDVKNHSEEAAEKQEQEEQDVQTSLGEVSTKPHQESAPVQIPEVEKVSSSQGAVEAGLAGLEEQAGTVASRPPRYSDGTGSHDTCAVDIPTELGPGLEKELTNQEGAEPKEVPVPSTGAEGEHSEEEDEGRGLLSEKPVQTVVPAGPSSPAARAQEAAGARMVKAKRDPSEEKNDPQGEGLGSSQKKTKNKKKKNKKKKSPAPVETPKDVKKELTFQDPDLSEAEEEKQVKSPDEKSGVETQNEVTGNPKQSIVAGSSDNLGFPEDPQMDLAGKLNHEDGDGKAEAGKGRADGELFEGDTMQASGSRACAEGSEEGAVKADAEGASAAPSRPPENEDLPSSARLGNGSPSEDSNAASQTEGTEGCVMSEGPSQGVRKVLGSASLENDDLAPARESGDSHSEHKEETRGGSEKDKSKEDCALS</sequence>
<comment type="similarity">
    <text evidence="1">Belongs to the LRRFIP family.</text>
</comment>
<feature type="compositionally biased region" description="Basic and acidic residues" evidence="4">
    <location>
        <begin position="569"/>
        <end position="580"/>
    </location>
</feature>
<dbReference type="VEuPathDB" id="HostDB:GeneID_118661298"/>
<dbReference type="PANTHER" id="PTHR19212:SF5">
    <property type="entry name" value="LEUCINE-RICH REPEAT FLIGHTLESS-INTERACTING PROTEIN 1"/>
    <property type="match status" value="1"/>
</dbReference>
<feature type="compositionally biased region" description="Low complexity" evidence="4">
    <location>
        <begin position="110"/>
        <end position="127"/>
    </location>
</feature>
<comment type="caution">
    <text evidence="5">The sequence shown here is derived from an EMBL/GenBank/DDBJ whole genome shotgun (WGS) entry which is preliminary data.</text>
</comment>
<feature type="compositionally biased region" description="Basic and acidic residues" evidence="4">
    <location>
        <begin position="291"/>
        <end position="305"/>
    </location>
</feature>
<feature type="compositionally biased region" description="Basic and acidic residues" evidence="4">
    <location>
        <begin position="501"/>
        <end position="515"/>
    </location>
</feature>
<gene>
    <name evidence="5" type="ORF">mMyoMyo1_012518</name>
</gene>
<feature type="compositionally biased region" description="Basic and acidic residues" evidence="4">
    <location>
        <begin position="82"/>
        <end position="97"/>
    </location>
</feature>
<accession>A0A7J7WI14</accession>
<proteinExistence type="inferred from homology"/>
<evidence type="ECO:0000256" key="3">
    <source>
        <dbReference type="SAM" id="Coils"/>
    </source>
</evidence>
<dbReference type="GO" id="GO:0000981">
    <property type="term" value="F:DNA-binding transcription factor activity, RNA polymerase II-specific"/>
    <property type="evidence" value="ECO:0007669"/>
    <property type="project" value="TreeGrafter"/>
</dbReference>
<feature type="compositionally biased region" description="Polar residues" evidence="4">
    <location>
        <begin position="751"/>
        <end position="765"/>
    </location>
</feature>
<evidence type="ECO:0000256" key="1">
    <source>
        <dbReference type="ARBA" id="ARBA00008275"/>
    </source>
</evidence>
<feature type="compositionally biased region" description="Basic and acidic residues" evidence="4">
    <location>
        <begin position="41"/>
        <end position="58"/>
    </location>
</feature>
<dbReference type="Proteomes" id="UP000527355">
    <property type="component" value="Unassembled WGS sequence"/>
</dbReference>
<protein>
    <submittedName>
        <fullName evidence="5">LRR binding FLII interacting protein 1</fullName>
    </submittedName>
</protein>
<dbReference type="InterPro" id="IPR019139">
    <property type="entry name" value="LRRFIP1/2"/>
</dbReference>
<dbReference type="AlphaFoldDB" id="A0A7J7WI14"/>
<feature type="region of interest" description="Disordered" evidence="4">
    <location>
        <begin position="291"/>
        <end position="826"/>
    </location>
</feature>
<feature type="compositionally biased region" description="Polar residues" evidence="4">
    <location>
        <begin position="337"/>
        <end position="355"/>
    </location>
</feature>
<keyword evidence="2 3" id="KW-0175">Coiled coil</keyword>
<keyword evidence="6" id="KW-1185">Reference proteome</keyword>
<feature type="compositionally biased region" description="Low complexity" evidence="4">
    <location>
        <begin position="555"/>
        <end position="564"/>
    </location>
</feature>
<feature type="compositionally biased region" description="Basic residues" evidence="4">
    <location>
        <begin position="590"/>
        <end position="604"/>
    </location>
</feature>
<feature type="region of interest" description="Disordered" evidence="4">
    <location>
        <begin position="41"/>
        <end position="130"/>
    </location>
</feature>